<protein>
    <recommendedName>
        <fullName evidence="1">Putative plant transposon protein domain-containing protein</fullName>
    </recommendedName>
</protein>
<dbReference type="HOGENOM" id="CLU_716482_0_0_1"/>
<dbReference type="PaxDb" id="4113-PGSC0003DMT400085878"/>
<dbReference type="EnsemblPlants" id="PGSC0003DMT400085878">
    <property type="protein sequence ID" value="PGSC0003DMT400085878"/>
    <property type="gene ID" value="PGSC0003DMG400035449"/>
</dbReference>
<organism evidence="2 3">
    <name type="scientific">Solanum tuberosum</name>
    <name type="common">Potato</name>
    <dbReference type="NCBI Taxonomy" id="4113"/>
    <lineage>
        <taxon>Eukaryota</taxon>
        <taxon>Viridiplantae</taxon>
        <taxon>Streptophyta</taxon>
        <taxon>Embryophyta</taxon>
        <taxon>Tracheophyta</taxon>
        <taxon>Spermatophyta</taxon>
        <taxon>Magnoliopsida</taxon>
        <taxon>eudicotyledons</taxon>
        <taxon>Gunneridae</taxon>
        <taxon>Pentapetalae</taxon>
        <taxon>asterids</taxon>
        <taxon>lamiids</taxon>
        <taxon>Solanales</taxon>
        <taxon>Solanaceae</taxon>
        <taxon>Solanoideae</taxon>
        <taxon>Solaneae</taxon>
        <taxon>Solanum</taxon>
    </lineage>
</organism>
<reference evidence="3" key="1">
    <citation type="journal article" date="2011" name="Nature">
        <title>Genome sequence and analysis of the tuber crop potato.</title>
        <authorList>
            <consortium name="The Potato Genome Sequencing Consortium"/>
        </authorList>
    </citation>
    <scope>NUCLEOTIDE SEQUENCE [LARGE SCALE GENOMIC DNA]</scope>
    <source>
        <strain evidence="3">cv. DM1-3 516 R44</strain>
    </source>
</reference>
<dbReference type="Pfam" id="PF20167">
    <property type="entry name" value="Transposase_32"/>
    <property type="match status" value="1"/>
</dbReference>
<keyword evidence="3" id="KW-1185">Reference proteome</keyword>
<dbReference type="PANTHER" id="PTHR33180">
    <property type="entry name" value="PHOTOSYSTEM II CP43 REACTION CENTER PROTEIN"/>
    <property type="match status" value="1"/>
</dbReference>
<sequence>MIPRSHDKLPKVTDLKDVECQGLNLLTFSFGFCVACVKTEEMSVNGSNCNQVGHPALKMMILRDNILDFKNLEDKMLLDCFYRGLGPVNREEWLTNFLSVVGELRVRSASASPTWTMLDSLIFQVGAYKTWRAHGLIGDWPNKSTSLTLSVVWTPKSTGGPVKLGEVGYHSVNRRVVRRGQLIPANGPQTERFLKTQDMARPKVTGRDVPPHKRAKGITIDEDATASKVKATKLTSPLLRVRESTWTLRLTFLSLRMINCYWLGELRYAPRRCMIVLGLGLKADGLRTFIEEKRLSTDGVVDRYPEIWCTLKSHKFQIFTKPLGLYIPNWVQEFYTAYGALVPQGKRKATTFNPVYYVVIWAKKVKCDSDAINEVLECTENIANDY</sequence>
<feature type="domain" description="Putative plant transposon protein" evidence="1">
    <location>
        <begin position="313"/>
        <end position="377"/>
    </location>
</feature>
<reference evidence="2" key="2">
    <citation type="submission" date="2015-06" db="UniProtKB">
        <authorList>
            <consortium name="EnsemblPlants"/>
        </authorList>
    </citation>
    <scope>IDENTIFICATION</scope>
    <source>
        <strain evidence="2">DM1-3 516 R44</strain>
    </source>
</reference>
<accession>M1DAG9</accession>
<dbReference type="PANTHER" id="PTHR33180:SF31">
    <property type="entry name" value="POLYPROTEIN PROTEIN"/>
    <property type="match status" value="1"/>
</dbReference>
<evidence type="ECO:0000313" key="2">
    <source>
        <dbReference type="EnsemblPlants" id="PGSC0003DMT400085878"/>
    </source>
</evidence>
<dbReference type="Gramene" id="PGSC0003DMT400085878">
    <property type="protein sequence ID" value="PGSC0003DMT400085878"/>
    <property type="gene ID" value="PGSC0003DMG400035449"/>
</dbReference>
<dbReference type="InterPro" id="IPR046796">
    <property type="entry name" value="Transposase_32_dom"/>
</dbReference>
<evidence type="ECO:0000313" key="3">
    <source>
        <dbReference type="Proteomes" id="UP000011115"/>
    </source>
</evidence>
<dbReference type="AlphaFoldDB" id="M1DAG9"/>
<dbReference type="InParanoid" id="M1DAG9"/>
<evidence type="ECO:0000259" key="1">
    <source>
        <dbReference type="Pfam" id="PF20167"/>
    </source>
</evidence>
<proteinExistence type="predicted"/>
<name>M1DAG9_SOLTU</name>
<dbReference type="Proteomes" id="UP000011115">
    <property type="component" value="Unassembled WGS sequence"/>
</dbReference>